<comment type="caution">
    <text evidence="7">The sequence shown here is derived from an EMBL/GenBank/DDBJ whole genome shotgun (WGS) entry which is preliminary data.</text>
</comment>
<feature type="transmembrane region" description="Helical" evidence="5">
    <location>
        <begin position="204"/>
        <end position="220"/>
    </location>
</feature>
<feature type="transmembrane region" description="Helical" evidence="5">
    <location>
        <begin position="54"/>
        <end position="71"/>
    </location>
</feature>
<feature type="transmembrane region" description="Helical" evidence="5">
    <location>
        <begin position="340"/>
        <end position="358"/>
    </location>
</feature>
<feature type="transmembrane region" description="Helical" evidence="5">
    <location>
        <begin position="179"/>
        <end position="197"/>
    </location>
</feature>
<keyword evidence="3 5" id="KW-1133">Transmembrane helix</keyword>
<proteinExistence type="predicted"/>
<evidence type="ECO:0000313" key="8">
    <source>
        <dbReference type="Proteomes" id="UP000033649"/>
    </source>
</evidence>
<dbReference type="RefSeq" id="WP_046104008.1">
    <property type="nucleotide sequence ID" value="NZ_JZEY01000054.1"/>
</dbReference>
<evidence type="ECO:0000256" key="4">
    <source>
        <dbReference type="ARBA" id="ARBA00023136"/>
    </source>
</evidence>
<accession>A0A0F5FKD8</accession>
<evidence type="ECO:0000256" key="2">
    <source>
        <dbReference type="ARBA" id="ARBA00022692"/>
    </source>
</evidence>
<dbReference type="InterPro" id="IPR051533">
    <property type="entry name" value="WaaL-like"/>
</dbReference>
<dbReference type="Proteomes" id="UP000033649">
    <property type="component" value="Unassembled WGS sequence"/>
</dbReference>
<keyword evidence="4 5" id="KW-0472">Membrane</keyword>
<feature type="transmembrane region" description="Helical" evidence="5">
    <location>
        <begin position="78"/>
        <end position="97"/>
    </location>
</feature>
<keyword evidence="8" id="KW-1185">Reference proteome</keyword>
<feature type="transmembrane region" description="Helical" evidence="5">
    <location>
        <begin position="397"/>
        <end position="414"/>
    </location>
</feature>
<name>A0A0F5FKD8_9HYPH</name>
<keyword evidence="2 5" id="KW-0812">Transmembrane</keyword>
<evidence type="ECO:0000256" key="1">
    <source>
        <dbReference type="ARBA" id="ARBA00004141"/>
    </source>
</evidence>
<dbReference type="PANTHER" id="PTHR37422:SF21">
    <property type="entry name" value="EXOQ-LIKE PROTEIN"/>
    <property type="match status" value="1"/>
</dbReference>
<feature type="domain" description="O-antigen ligase-related" evidence="6">
    <location>
        <begin position="211"/>
        <end position="350"/>
    </location>
</feature>
<sequence length="428" mass="47197">MTSIGAFDGRLSREPRKPQVAALRARATRVLDLFVALWVFSGSIVLFEPSPYELTFLLVLPLAIFAGIGLYRSTLGLLGIMIAFTPFALIAVFQVRFNTITSALIFSLVTVFLMFTSYFAANYVAEATTKRMRIIVAAYTAAAVLAAVIGTLAYLGLMPGADLFLRYGRAKATFKDPNVYGPFLVLPAMFALQRIVLAQNFRQVLFSGAIYMILFVGVFVSFSRAAWGHFAVSSLIVLVLVFLLEANARDKVRIILMSMVGALMLVVALAGLLSIPAVSNLFEARASSQNYDSGETGRFGRQGYAYELALNNPWGLGPGEFRNLRIIEEPHNVYVSVLHVYGWGGGLLFYLLIGLTLWKSIQIVARPSPYRLMAIPVTATFVIVMAESVIIDSDHWRHIYLLIGLVWGLATAIGNDKRRRAPRSEMLL</sequence>
<dbReference type="GO" id="GO:0016020">
    <property type="term" value="C:membrane"/>
    <property type="evidence" value="ECO:0007669"/>
    <property type="project" value="UniProtKB-SubCell"/>
</dbReference>
<dbReference type="AlphaFoldDB" id="A0A0F5FKD8"/>
<dbReference type="EMBL" id="JZEY01000054">
    <property type="protein sequence ID" value="KKB09316.1"/>
    <property type="molecule type" value="Genomic_DNA"/>
</dbReference>
<reference evidence="7 8" key="1">
    <citation type="submission" date="2015-03" db="EMBL/GenBank/DDBJ databases">
        <authorList>
            <person name="Hassan Y."/>
            <person name="Lepp D."/>
            <person name="Li X.-Z."/>
            <person name="Zhou T."/>
        </authorList>
    </citation>
    <scope>NUCLEOTIDE SEQUENCE [LARGE SCALE GENOMIC DNA]</scope>
    <source>
        <strain evidence="7 8">IPL18</strain>
    </source>
</reference>
<evidence type="ECO:0000313" key="7">
    <source>
        <dbReference type="EMBL" id="KKB09316.1"/>
    </source>
</evidence>
<protein>
    <recommendedName>
        <fullName evidence="6">O-antigen ligase-related domain-containing protein</fullName>
    </recommendedName>
</protein>
<dbReference type="PANTHER" id="PTHR37422">
    <property type="entry name" value="TEICHURONIC ACID BIOSYNTHESIS PROTEIN TUAE"/>
    <property type="match status" value="1"/>
</dbReference>
<comment type="subcellular location">
    <subcellularLocation>
        <location evidence="1">Membrane</location>
        <topology evidence="1">Multi-pass membrane protein</topology>
    </subcellularLocation>
</comment>
<feature type="transmembrane region" description="Helical" evidence="5">
    <location>
        <begin position="30"/>
        <end position="48"/>
    </location>
</feature>
<evidence type="ECO:0000259" key="6">
    <source>
        <dbReference type="Pfam" id="PF04932"/>
    </source>
</evidence>
<dbReference type="InterPro" id="IPR007016">
    <property type="entry name" value="O-antigen_ligase-rel_domated"/>
</dbReference>
<dbReference type="STRING" id="429727.VE26_04975"/>
<feature type="transmembrane region" description="Helical" evidence="5">
    <location>
        <begin position="256"/>
        <end position="278"/>
    </location>
</feature>
<dbReference type="Pfam" id="PF04932">
    <property type="entry name" value="Wzy_C"/>
    <property type="match status" value="1"/>
</dbReference>
<feature type="transmembrane region" description="Helical" evidence="5">
    <location>
        <begin position="226"/>
        <end position="244"/>
    </location>
</feature>
<gene>
    <name evidence="7" type="ORF">VE26_04975</name>
</gene>
<dbReference type="OrthoDB" id="9796592at2"/>
<feature type="transmembrane region" description="Helical" evidence="5">
    <location>
        <begin position="136"/>
        <end position="159"/>
    </location>
</feature>
<feature type="transmembrane region" description="Helical" evidence="5">
    <location>
        <begin position="103"/>
        <end position="124"/>
    </location>
</feature>
<feature type="transmembrane region" description="Helical" evidence="5">
    <location>
        <begin position="370"/>
        <end position="391"/>
    </location>
</feature>
<organism evidence="7 8">
    <name type="scientific">Devosia chinhatensis</name>
    <dbReference type="NCBI Taxonomy" id="429727"/>
    <lineage>
        <taxon>Bacteria</taxon>
        <taxon>Pseudomonadati</taxon>
        <taxon>Pseudomonadota</taxon>
        <taxon>Alphaproteobacteria</taxon>
        <taxon>Hyphomicrobiales</taxon>
        <taxon>Devosiaceae</taxon>
        <taxon>Devosia</taxon>
    </lineage>
</organism>
<evidence type="ECO:0000256" key="3">
    <source>
        <dbReference type="ARBA" id="ARBA00022989"/>
    </source>
</evidence>
<evidence type="ECO:0000256" key="5">
    <source>
        <dbReference type="SAM" id="Phobius"/>
    </source>
</evidence>
<dbReference type="PATRIC" id="fig|429727.3.peg.1033"/>